<evidence type="ECO:0000313" key="2">
    <source>
        <dbReference type="EMBL" id="MET4561989.1"/>
    </source>
</evidence>
<dbReference type="InterPro" id="IPR011528">
    <property type="entry name" value="NERD"/>
</dbReference>
<evidence type="ECO:0000313" key="3">
    <source>
        <dbReference type="Proteomes" id="UP001549363"/>
    </source>
</evidence>
<comment type="caution">
    <text evidence="2">The sequence shown here is derived from an EMBL/GenBank/DDBJ whole genome shotgun (WGS) entry which is preliminary data.</text>
</comment>
<accession>A0ABV2PM04</accession>
<gene>
    <name evidence="2" type="ORF">ABIA69_003159</name>
</gene>
<dbReference type="Proteomes" id="UP001549363">
    <property type="component" value="Unassembled WGS sequence"/>
</dbReference>
<organism evidence="2 3">
    <name type="scientific">Lysinibacillus parviboronicapiens</name>
    <dbReference type="NCBI Taxonomy" id="436516"/>
    <lineage>
        <taxon>Bacteria</taxon>
        <taxon>Bacillati</taxon>
        <taxon>Bacillota</taxon>
        <taxon>Bacilli</taxon>
        <taxon>Bacillales</taxon>
        <taxon>Bacillaceae</taxon>
        <taxon>Lysinibacillus</taxon>
    </lineage>
</organism>
<reference evidence="2 3" key="1">
    <citation type="submission" date="2024-06" db="EMBL/GenBank/DDBJ databases">
        <title>Sorghum-associated microbial communities from plants grown in Nebraska, USA.</title>
        <authorList>
            <person name="Schachtman D."/>
        </authorList>
    </citation>
    <scope>NUCLEOTIDE SEQUENCE [LARGE SCALE GENOMIC DNA]</scope>
    <source>
        <strain evidence="2 3">736</strain>
    </source>
</reference>
<feature type="domain" description="NERD" evidence="1">
    <location>
        <begin position="164"/>
        <end position="264"/>
    </location>
</feature>
<sequence length="336" mass="40012">MAQLVKIQDYVSRYQIDLARYPTQFVRLKKNQWERVRRQWESGEEISEWQHVDNDSENEPFEEKVRFSLIKKIFAGRQKEDIKEDIEQLEVTNDFVNEEDIIPEEETTLTFEPKIVYAPQSIHELKRMFIDQFFHFQMKWASSTLREKSYVDPRFMRDSLLRTLLQNLPDNYLVFYYPILQVRKAPIELDVVLMSPTECICITVLEADNQAVYVGSSERFWVKKVGTKDFKILNPMINLSRMESVLTQLFKQDNIDMPIRKVVLTRNGYFDYPGSSFSIQFVDHRNYGEWMQQLKKVSSPMKHMQIRAAQTILNNVQTTSFNRDIWQQTSQPSTED</sequence>
<evidence type="ECO:0000259" key="1">
    <source>
        <dbReference type="Pfam" id="PF08378"/>
    </source>
</evidence>
<keyword evidence="3" id="KW-1185">Reference proteome</keyword>
<dbReference type="EMBL" id="JBEPSB010000016">
    <property type="protein sequence ID" value="MET4561989.1"/>
    <property type="molecule type" value="Genomic_DNA"/>
</dbReference>
<dbReference type="InterPro" id="IPR012397">
    <property type="entry name" value="Pullulanase"/>
</dbReference>
<dbReference type="PIRSF" id="PIRSF012560">
    <property type="entry name" value="Pullulanase"/>
    <property type="match status" value="1"/>
</dbReference>
<dbReference type="RefSeq" id="WP_107951297.1">
    <property type="nucleotide sequence ID" value="NZ_CP073713.1"/>
</dbReference>
<dbReference type="Pfam" id="PF08378">
    <property type="entry name" value="NERD"/>
    <property type="match status" value="1"/>
</dbReference>
<name>A0ABV2PM04_9BACI</name>
<proteinExistence type="predicted"/>
<protein>
    <recommendedName>
        <fullName evidence="1">NERD domain-containing protein</fullName>
    </recommendedName>
</protein>